<reference evidence="2 3" key="1">
    <citation type="submission" date="2023-08" db="EMBL/GenBank/DDBJ databases">
        <title>The draft genome sequence of Paracraurococcus sp. LOR1-02.</title>
        <authorList>
            <person name="Kingkaew E."/>
            <person name="Tanasupawat S."/>
        </authorList>
    </citation>
    <scope>NUCLEOTIDE SEQUENCE [LARGE SCALE GENOMIC DNA]</scope>
    <source>
        <strain evidence="2 3">LOR1-02</strain>
    </source>
</reference>
<accession>A0ABT9ECD7</accession>
<proteinExistence type="predicted"/>
<sequence length="77" mass="8158">MTKIKFALLLAVTAVSFASLGTHKANAQVPWGTGTGGAFYGDNSVSLNSPRLVRPNFGSAFDQPMRPGFDRMAPMIA</sequence>
<dbReference type="RefSeq" id="WP_305108730.1">
    <property type="nucleotide sequence ID" value="NZ_JAUTWS010000132.1"/>
</dbReference>
<name>A0ABT9ECD7_9PROT</name>
<dbReference type="EMBL" id="JAUTWS010000132">
    <property type="protein sequence ID" value="MDO9713882.1"/>
    <property type="molecule type" value="Genomic_DNA"/>
</dbReference>
<organism evidence="2 3">
    <name type="scientific">Paracraurococcus lichenis</name>
    <dbReference type="NCBI Taxonomy" id="3064888"/>
    <lineage>
        <taxon>Bacteria</taxon>
        <taxon>Pseudomonadati</taxon>
        <taxon>Pseudomonadota</taxon>
        <taxon>Alphaproteobacteria</taxon>
        <taxon>Acetobacterales</taxon>
        <taxon>Roseomonadaceae</taxon>
        <taxon>Paracraurococcus</taxon>
    </lineage>
</organism>
<gene>
    <name evidence="2" type="ORF">Q7A36_36585</name>
</gene>
<feature type="chain" id="PRO_5047059648" evidence="1">
    <location>
        <begin position="28"/>
        <end position="77"/>
    </location>
</feature>
<keyword evidence="3" id="KW-1185">Reference proteome</keyword>
<feature type="signal peptide" evidence="1">
    <location>
        <begin position="1"/>
        <end position="27"/>
    </location>
</feature>
<evidence type="ECO:0000313" key="3">
    <source>
        <dbReference type="Proteomes" id="UP001243009"/>
    </source>
</evidence>
<evidence type="ECO:0000256" key="1">
    <source>
        <dbReference type="SAM" id="SignalP"/>
    </source>
</evidence>
<keyword evidence="1" id="KW-0732">Signal</keyword>
<dbReference type="Proteomes" id="UP001243009">
    <property type="component" value="Unassembled WGS sequence"/>
</dbReference>
<evidence type="ECO:0000313" key="2">
    <source>
        <dbReference type="EMBL" id="MDO9713882.1"/>
    </source>
</evidence>
<feature type="non-terminal residue" evidence="2">
    <location>
        <position position="77"/>
    </location>
</feature>
<protein>
    <submittedName>
        <fullName evidence="2">Uncharacterized protein</fullName>
    </submittedName>
</protein>
<comment type="caution">
    <text evidence="2">The sequence shown here is derived from an EMBL/GenBank/DDBJ whole genome shotgun (WGS) entry which is preliminary data.</text>
</comment>